<name>A0ABV8WYR8_9BACI</name>
<proteinExistence type="predicted"/>
<sequence length="149" mass="17190">MLNQTANKSVSTVIKNNEAGFTLLTLLVAIVITISILSFTTQLIQITQNKNYSADYGTLQFFHYLEDEIFRTQYFYLSNNKIVFINENNDKISYSQYNNLIRRQVNGRGHEIMLRDVNKVEMSNESNNQIHLKVETKGGELFEKILSAV</sequence>
<feature type="transmembrane region" description="Helical" evidence="1">
    <location>
        <begin position="20"/>
        <end position="40"/>
    </location>
</feature>
<dbReference type="NCBIfam" id="NF041002">
    <property type="entry name" value="pilin_ComGF"/>
    <property type="match status" value="1"/>
</dbReference>
<keyword evidence="1" id="KW-0472">Membrane</keyword>
<keyword evidence="1" id="KW-0812">Transmembrane</keyword>
<dbReference type="RefSeq" id="WP_390252762.1">
    <property type="nucleotide sequence ID" value="NZ_JBHSDT010000008.1"/>
</dbReference>
<organism evidence="2 3">
    <name type="scientific">Gracilibacillus xinjiangensis</name>
    <dbReference type="NCBI Taxonomy" id="1193282"/>
    <lineage>
        <taxon>Bacteria</taxon>
        <taxon>Bacillati</taxon>
        <taxon>Bacillota</taxon>
        <taxon>Bacilli</taxon>
        <taxon>Bacillales</taxon>
        <taxon>Bacillaceae</taxon>
        <taxon>Gracilibacillus</taxon>
    </lineage>
</organism>
<gene>
    <name evidence="2" type="primary">comGF</name>
    <name evidence="2" type="ORF">ACFOY7_14235</name>
</gene>
<keyword evidence="1" id="KW-1133">Transmembrane helix</keyword>
<comment type="caution">
    <text evidence="2">The sequence shown here is derived from an EMBL/GenBank/DDBJ whole genome shotgun (WGS) entry which is preliminary data.</text>
</comment>
<evidence type="ECO:0000256" key="1">
    <source>
        <dbReference type="SAM" id="Phobius"/>
    </source>
</evidence>
<evidence type="ECO:0000313" key="3">
    <source>
        <dbReference type="Proteomes" id="UP001595882"/>
    </source>
</evidence>
<keyword evidence="3" id="KW-1185">Reference proteome</keyword>
<protein>
    <submittedName>
        <fullName evidence="2">Competence type IV pilus minor pilin ComGF</fullName>
    </submittedName>
</protein>
<dbReference type="Pfam" id="PF15980">
    <property type="entry name" value="ComGF"/>
    <property type="match status" value="1"/>
</dbReference>
<accession>A0ABV8WYR8</accession>
<evidence type="ECO:0000313" key="2">
    <source>
        <dbReference type="EMBL" id="MFC4404223.1"/>
    </source>
</evidence>
<dbReference type="EMBL" id="JBHSDT010000008">
    <property type="protein sequence ID" value="MFC4404223.1"/>
    <property type="molecule type" value="Genomic_DNA"/>
</dbReference>
<dbReference type="Proteomes" id="UP001595882">
    <property type="component" value="Unassembled WGS sequence"/>
</dbReference>
<reference evidence="3" key="1">
    <citation type="journal article" date="2019" name="Int. J. Syst. Evol. Microbiol.">
        <title>The Global Catalogue of Microorganisms (GCM) 10K type strain sequencing project: providing services to taxonomists for standard genome sequencing and annotation.</title>
        <authorList>
            <consortium name="The Broad Institute Genomics Platform"/>
            <consortium name="The Broad Institute Genome Sequencing Center for Infectious Disease"/>
            <person name="Wu L."/>
            <person name="Ma J."/>
        </authorList>
    </citation>
    <scope>NUCLEOTIDE SEQUENCE [LARGE SCALE GENOMIC DNA]</scope>
    <source>
        <strain evidence="3">CCUG 37865</strain>
    </source>
</reference>
<dbReference type="InterPro" id="IPR016977">
    <property type="entry name" value="ComGF"/>
</dbReference>